<protein>
    <recommendedName>
        <fullName evidence="14">Insulin-degrading enzyme</fullName>
    </recommendedName>
</protein>
<evidence type="ECO:0000256" key="5">
    <source>
        <dbReference type="ARBA" id="ARBA00022833"/>
    </source>
</evidence>
<evidence type="ECO:0000256" key="3">
    <source>
        <dbReference type="ARBA" id="ARBA00022723"/>
    </source>
</evidence>
<keyword evidence="4" id="KW-0378">Hydrolase</keyword>
<dbReference type="GO" id="GO:0005829">
    <property type="term" value="C:cytosol"/>
    <property type="evidence" value="ECO:0007669"/>
    <property type="project" value="TreeGrafter"/>
</dbReference>
<feature type="domain" description="Peptidase M16 C-terminal" evidence="9">
    <location>
        <begin position="566"/>
        <end position="748"/>
    </location>
</feature>
<dbReference type="Gene3D" id="3.30.830.10">
    <property type="entry name" value="Metalloenzyme, LuxS/M16 peptidase-like"/>
    <property type="match status" value="4"/>
</dbReference>
<dbReference type="InterPro" id="IPR032632">
    <property type="entry name" value="Peptidase_M16_M"/>
</dbReference>
<dbReference type="InterPro" id="IPR001431">
    <property type="entry name" value="Pept_M16_Zn_BS"/>
</dbReference>
<proteinExistence type="inferred from homology"/>
<dbReference type="PANTHER" id="PTHR43690:SF18">
    <property type="entry name" value="INSULIN-DEGRADING ENZYME-RELATED"/>
    <property type="match status" value="1"/>
</dbReference>
<feature type="compositionally biased region" description="Acidic residues" evidence="7">
    <location>
        <begin position="171"/>
        <end position="180"/>
    </location>
</feature>
<dbReference type="Pfam" id="PF05193">
    <property type="entry name" value="Peptidase_M16_C"/>
    <property type="match status" value="1"/>
</dbReference>
<evidence type="ECO:0000259" key="9">
    <source>
        <dbReference type="Pfam" id="PF05193"/>
    </source>
</evidence>
<dbReference type="GO" id="GO:0004222">
    <property type="term" value="F:metalloendopeptidase activity"/>
    <property type="evidence" value="ECO:0007669"/>
    <property type="project" value="InterPro"/>
</dbReference>
<evidence type="ECO:0000259" key="8">
    <source>
        <dbReference type="Pfam" id="PF00675"/>
    </source>
</evidence>
<dbReference type="InterPro" id="IPR011249">
    <property type="entry name" value="Metalloenz_LuxS/M16"/>
</dbReference>
<evidence type="ECO:0000259" key="11">
    <source>
        <dbReference type="Pfam" id="PF22456"/>
    </source>
</evidence>
<dbReference type="GO" id="GO:0043171">
    <property type="term" value="P:peptide catabolic process"/>
    <property type="evidence" value="ECO:0007669"/>
    <property type="project" value="TreeGrafter"/>
</dbReference>
<evidence type="ECO:0000259" key="10">
    <source>
        <dbReference type="Pfam" id="PF16187"/>
    </source>
</evidence>
<organism evidence="12 13">
    <name type="scientific">Polarella glacialis</name>
    <name type="common">Dinoflagellate</name>
    <dbReference type="NCBI Taxonomy" id="89957"/>
    <lineage>
        <taxon>Eukaryota</taxon>
        <taxon>Sar</taxon>
        <taxon>Alveolata</taxon>
        <taxon>Dinophyceae</taxon>
        <taxon>Suessiales</taxon>
        <taxon>Suessiaceae</taxon>
        <taxon>Polarella</taxon>
    </lineage>
</organism>
<dbReference type="SUPFAM" id="SSF63411">
    <property type="entry name" value="LuxS/MPP-like metallohydrolase"/>
    <property type="match status" value="4"/>
</dbReference>
<dbReference type="OMA" id="WIFDEMK"/>
<keyword evidence="5" id="KW-0862">Zinc</keyword>
<dbReference type="InterPro" id="IPR050626">
    <property type="entry name" value="Peptidase_M16"/>
</dbReference>
<sequence length="1391" mass="152674">MRSAVGFTREVDTQKLSPRRLAEAQPGPWLQAWVEFQVDARVNQVLRDLLNDQLGFSLADASAGGGLGELAAAVQRLECKQGEDAARHRTAVEELMVLRSKVTQQEMALNDLAAQNSQLAGKLETAVDRLERRTKGLADAWSRIAGLTNASLRLGRGEDANAKGGSLRESDDNESEETEMEMAAGRSTAAKAKRSGKAQALNEESSSAAEQLSLEQRHESLRQELQSWQAGLEQDLSGFRQVVAEEARAALRNERRSSGAALDEQIWMVDHRLGRRIDALATLLKTIPPCSGCCFGHDCHGKSKKLEDEALTLQTQAHQLRGTASSDHPAAHKAGQAREPTAHDADAVDEDDSGLQTTRRRKRHIMAQMVDSWRNLAEAVDIEKPQMDHREYRAVLLKNGIRAVVISDSKCDKAAAALSVKVGSVFDPPDVPGLAHFLEHMLFLGTEKYPKEDEYNEFLAKHGGMSNAYTAESVTNYYFGVSPDHLEGALDRFSQFFIAPLFSESATDRELKAVDSEHSKNQQSDAWRWNQLLKSDANPRHPLCHFGTGNSETLKTIPEAAGNPVRKRLLEFHEKYYSANQMCVAILGKQSLAELEALVHSHFDLVVNKDVVIPDGPDIGGGELAFCTESWPRMVRVIPVRDVRSVAFQFVLPQQSPMRWRTKPNRYLSFLIGHEGKGSLLSALKAQGLATELSAGASFDDAGACIFSVGVQLTEDGESNIRLVGKNVFTYVRQMQQLPVSEELFKEMQCIEEMNFRFRSVGNQVSTVSGLSHALQDNLPVDKILSGPAKLWEMDPAQILEVAACLTCANLRLAWASKSFSDEQCPDSERWYSTRYGAGALAEDWHAAWEAARLGSGDGLSAADAGSKLGLALPRPNPFVAEHIDLKLRPEGGCGKYPTLLKPLPASLSNVLSSAASAATATAVNEGRLLQAYFRQDDTFDLPKSCLNVEIYCPWIAQSMEHRVITSAWCQVVTEELNELSYDADQAGLFYSLSSGSRSLSLRFAGYQDKLPVLLKTTVDKMAAMDKISEGTWSLVYTMLLRNSRNAAKNRQPYQQASELEGVCTHRTATTSVENLKFVEALTREKLDGVCKRLLGNCYAEVLMQGNVTQEEVGSALESLKPVLQPSTPVSSIPPLAAAALPDGPGSCVLIRQVGSNPDEKNGAVTVSLQASEDSLAAVALCELTSQVLSQRCFDELRTKQQLGYIVAFQPYADTSLGGGFCGLKVIVQSEKHPAEVHRRIDAWLAHALAGLTDKEQLSDEKVSEYLEALLTLKREKPKKLADEFGRNWAEVRSRHFNFARRNEVISFLERPTAEVLQEFRSFVQDKLVSAPRIAVQVLGSAAAAAADVEGSEAAAEALPYASTGKVLESMEDIEEFRSSLIWRESNTAIC</sequence>
<dbReference type="GO" id="GO:0046872">
    <property type="term" value="F:metal ion binding"/>
    <property type="evidence" value="ECO:0007669"/>
    <property type="project" value="UniProtKB-KW"/>
</dbReference>
<dbReference type="FunFam" id="3.30.830.10:FF:000004">
    <property type="entry name" value="Putative insulin-degrading enzyme"/>
    <property type="match status" value="1"/>
</dbReference>
<comment type="caution">
    <text evidence="12">The sequence shown here is derived from an EMBL/GenBank/DDBJ whole genome shotgun (WGS) entry which is preliminary data.</text>
</comment>
<evidence type="ECO:0000256" key="4">
    <source>
        <dbReference type="ARBA" id="ARBA00022801"/>
    </source>
</evidence>
<accession>A0A813HMF4</accession>
<keyword evidence="3" id="KW-0479">Metal-binding</keyword>
<dbReference type="Proteomes" id="UP000654075">
    <property type="component" value="Unassembled WGS sequence"/>
</dbReference>
<gene>
    <name evidence="12" type="ORF">PGLA1383_LOCUS54364</name>
</gene>
<dbReference type="Pfam" id="PF00675">
    <property type="entry name" value="Peptidase_M16"/>
    <property type="match status" value="1"/>
</dbReference>
<comment type="similarity">
    <text evidence="1">Belongs to the peptidase M16 family.</text>
</comment>
<evidence type="ECO:0000256" key="7">
    <source>
        <dbReference type="SAM" id="MobiDB-lite"/>
    </source>
</evidence>
<dbReference type="GO" id="GO:0005739">
    <property type="term" value="C:mitochondrion"/>
    <property type="evidence" value="ECO:0007669"/>
    <property type="project" value="TreeGrafter"/>
</dbReference>
<evidence type="ECO:0000256" key="2">
    <source>
        <dbReference type="ARBA" id="ARBA00022670"/>
    </source>
</evidence>
<dbReference type="OrthoDB" id="952271at2759"/>
<feature type="region of interest" description="Disordered" evidence="7">
    <location>
        <begin position="319"/>
        <end position="360"/>
    </location>
</feature>
<feature type="domain" description="Peptidase M16 N-terminal" evidence="8">
    <location>
        <begin position="404"/>
        <end position="539"/>
    </location>
</feature>
<dbReference type="InterPro" id="IPR007863">
    <property type="entry name" value="Peptidase_M16_C"/>
</dbReference>
<keyword evidence="2" id="KW-0645">Protease</keyword>
<feature type="region of interest" description="Disordered" evidence="7">
    <location>
        <begin position="156"/>
        <end position="212"/>
    </location>
</feature>
<dbReference type="PROSITE" id="PS00143">
    <property type="entry name" value="INSULINASE"/>
    <property type="match status" value="1"/>
</dbReference>
<evidence type="ECO:0000313" key="13">
    <source>
        <dbReference type="Proteomes" id="UP000654075"/>
    </source>
</evidence>
<evidence type="ECO:0008006" key="14">
    <source>
        <dbReference type="Google" id="ProtNLM"/>
    </source>
</evidence>
<keyword evidence="13" id="KW-1185">Reference proteome</keyword>
<keyword evidence="6" id="KW-0482">Metalloprotease</keyword>
<name>A0A813HMF4_POLGL</name>
<evidence type="ECO:0000313" key="12">
    <source>
        <dbReference type="EMBL" id="CAE8639319.1"/>
    </source>
</evidence>
<feature type="compositionally biased region" description="Low complexity" evidence="7">
    <location>
        <begin position="198"/>
        <end position="212"/>
    </location>
</feature>
<feature type="compositionally biased region" description="Basic and acidic residues" evidence="7">
    <location>
        <begin position="156"/>
        <end position="170"/>
    </location>
</feature>
<evidence type="ECO:0000256" key="1">
    <source>
        <dbReference type="ARBA" id="ARBA00007261"/>
    </source>
</evidence>
<dbReference type="GO" id="GO:0051603">
    <property type="term" value="P:proteolysis involved in protein catabolic process"/>
    <property type="evidence" value="ECO:0007669"/>
    <property type="project" value="TreeGrafter"/>
</dbReference>
<dbReference type="PANTHER" id="PTHR43690">
    <property type="entry name" value="NARDILYSIN"/>
    <property type="match status" value="1"/>
</dbReference>
<dbReference type="InterPro" id="IPR054734">
    <property type="entry name" value="PqqF-like_C_4"/>
</dbReference>
<dbReference type="Pfam" id="PF16187">
    <property type="entry name" value="Peptidase_M16_M"/>
    <property type="match status" value="1"/>
</dbReference>
<feature type="domain" description="Peptidase M16 middle/third" evidence="10">
    <location>
        <begin position="756"/>
        <end position="1076"/>
    </location>
</feature>
<feature type="domain" description="Coenzyme PQQ synthesis protein F-like C-terminal lobe" evidence="11">
    <location>
        <begin position="1184"/>
        <end position="1289"/>
    </location>
</feature>
<dbReference type="InterPro" id="IPR011765">
    <property type="entry name" value="Pept_M16_N"/>
</dbReference>
<dbReference type="EMBL" id="CAJNNV010032223">
    <property type="protein sequence ID" value="CAE8639319.1"/>
    <property type="molecule type" value="Genomic_DNA"/>
</dbReference>
<evidence type="ECO:0000256" key="6">
    <source>
        <dbReference type="ARBA" id="ARBA00023049"/>
    </source>
</evidence>
<dbReference type="Pfam" id="PF22456">
    <property type="entry name" value="PqqF-like_C_4"/>
    <property type="match status" value="1"/>
</dbReference>
<reference evidence="12" key="1">
    <citation type="submission" date="2021-02" db="EMBL/GenBank/DDBJ databases">
        <authorList>
            <person name="Dougan E. K."/>
            <person name="Rhodes N."/>
            <person name="Thang M."/>
            <person name="Chan C."/>
        </authorList>
    </citation>
    <scope>NUCLEOTIDE SEQUENCE</scope>
</reference>
<dbReference type="FunFam" id="3.30.830.10:FF:000005">
    <property type="entry name" value="nardilysin isoform X1"/>
    <property type="match status" value="1"/>
</dbReference>